<dbReference type="Proteomes" id="UP000558089">
    <property type="component" value="Unassembled WGS sequence"/>
</dbReference>
<proteinExistence type="predicted"/>
<accession>A0A850NIC1</accession>
<sequence>MDPVNHELTAKEKDLFQMSFSLLPPSHQRVLKEHLHSFSFMDNMPNTALTSTLDSTLEGKKFNITFRAGIFNETVSEWATWKENLCYMTSEGDGYEVRVEAGDMNAMVYVLLHEATHIMDVVMEITPQTEEEVSLAVTPFTQDVWSGRNLPLKIYADTLLESTRFRGGKPLPIVQAHEVYNALKQTPFASLYGMASWSEDLAELVSIYHFTKKLKQSYRVLVTKDGKTLFHFEPMKNKRIKSRLEQLEMFYEG</sequence>
<reference evidence="1 2" key="1">
    <citation type="submission" date="2020-01" db="EMBL/GenBank/DDBJ databases">
        <title>Draft Genome Analysis of Muricauda sp. HICW Isolated from coastal seawater of PR China.</title>
        <authorList>
            <person name="Chen M.-X."/>
        </authorList>
    </citation>
    <scope>NUCLEOTIDE SEQUENCE [LARGE SCALE GENOMIC DNA]</scope>
    <source>
        <strain evidence="1 2">HICW</strain>
    </source>
</reference>
<evidence type="ECO:0000313" key="2">
    <source>
        <dbReference type="Proteomes" id="UP000558089"/>
    </source>
</evidence>
<evidence type="ECO:0000313" key="1">
    <source>
        <dbReference type="EMBL" id="NVN18730.1"/>
    </source>
</evidence>
<dbReference type="AlphaFoldDB" id="A0A850NIC1"/>
<keyword evidence="2" id="KW-1185">Reference proteome</keyword>
<comment type="caution">
    <text evidence="1">The sequence shown here is derived from an EMBL/GenBank/DDBJ whole genome shotgun (WGS) entry which is preliminary data.</text>
</comment>
<organism evidence="1 2">
    <name type="scientific">Flagellimonas chongwuensis</name>
    <dbReference type="NCBI Taxonomy" id="2697365"/>
    <lineage>
        <taxon>Bacteria</taxon>
        <taxon>Pseudomonadati</taxon>
        <taxon>Bacteroidota</taxon>
        <taxon>Flavobacteriia</taxon>
        <taxon>Flavobacteriales</taxon>
        <taxon>Flavobacteriaceae</taxon>
        <taxon>Flagellimonas</taxon>
    </lineage>
</organism>
<protein>
    <submittedName>
        <fullName evidence="1">Uncharacterized protein</fullName>
    </submittedName>
</protein>
<name>A0A850NIC1_9FLAO</name>
<gene>
    <name evidence="1" type="ORF">GUA46_10275</name>
</gene>
<dbReference type="EMBL" id="WYET01000004">
    <property type="protein sequence ID" value="NVN18730.1"/>
    <property type="molecule type" value="Genomic_DNA"/>
</dbReference>